<evidence type="ECO:0000256" key="8">
    <source>
        <dbReference type="ARBA" id="ARBA00048555"/>
    </source>
</evidence>
<comment type="caution">
    <text evidence="10">The sequence shown here is derived from an EMBL/GenBank/DDBJ whole genome shotgun (WGS) entry which is preliminary data.</text>
</comment>
<dbReference type="AlphaFoldDB" id="A0A399T1A4"/>
<keyword evidence="11" id="KW-1185">Reference proteome</keyword>
<dbReference type="PANTHER" id="PTHR46638:SF1">
    <property type="entry name" value="CORRINOID ADENOSYLTRANSFERASE"/>
    <property type="match status" value="1"/>
</dbReference>
<reference evidence="10 11" key="1">
    <citation type="submission" date="2018-08" db="EMBL/GenBank/DDBJ databases">
        <title>Pallidiluteibacterium maritimus gen. nov., sp. nov., isolated from coastal sediment.</title>
        <authorList>
            <person name="Zhou L.Y."/>
        </authorList>
    </citation>
    <scope>NUCLEOTIDE SEQUENCE [LARGE SCALE GENOMIC DNA]</scope>
    <source>
        <strain evidence="10 11">XSD2</strain>
    </source>
</reference>
<comment type="catalytic activity">
    <reaction evidence="8">
        <text>2 cob(II)yrinate a,c diamide + reduced [electron-transfer flavoprotein] + 2 ATP = 2 adenosylcob(III)yrinate a,c-diamide + 2 triphosphate + oxidized [electron-transfer flavoprotein] + 3 H(+)</text>
        <dbReference type="Rhea" id="RHEA:11528"/>
        <dbReference type="Rhea" id="RHEA-COMP:10685"/>
        <dbReference type="Rhea" id="RHEA-COMP:10686"/>
        <dbReference type="ChEBI" id="CHEBI:15378"/>
        <dbReference type="ChEBI" id="CHEBI:18036"/>
        <dbReference type="ChEBI" id="CHEBI:30616"/>
        <dbReference type="ChEBI" id="CHEBI:57692"/>
        <dbReference type="ChEBI" id="CHEBI:58307"/>
        <dbReference type="ChEBI" id="CHEBI:58503"/>
        <dbReference type="ChEBI" id="CHEBI:58537"/>
        <dbReference type="EC" id="2.5.1.17"/>
    </reaction>
</comment>
<evidence type="ECO:0000256" key="4">
    <source>
        <dbReference type="ARBA" id="ARBA00024929"/>
    </source>
</evidence>
<dbReference type="GO" id="GO:0008817">
    <property type="term" value="F:corrinoid adenosyltransferase activity"/>
    <property type="evidence" value="ECO:0007669"/>
    <property type="project" value="UniProtKB-EC"/>
</dbReference>
<dbReference type="EC" id="2.5.1.17" evidence="3"/>
<evidence type="ECO:0000256" key="6">
    <source>
        <dbReference type="ARBA" id="ARBA00033334"/>
    </source>
</evidence>
<dbReference type="PANTHER" id="PTHR46638">
    <property type="entry name" value="CORRINOID ADENOSYLTRANSFERASE"/>
    <property type="match status" value="1"/>
</dbReference>
<evidence type="ECO:0000256" key="5">
    <source>
        <dbReference type="ARBA" id="ARBA00031529"/>
    </source>
</evidence>
<comment type="function">
    <text evidence="4">Required for both de novo synthesis of the corrin ring for the assimilation of exogenous corrinoids. Participates in the adenosylation of a variety of incomplete and complete corrinoids.</text>
</comment>
<accession>A0A399T1A4</accession>
<dbReference type="Gene3D" id="3.40.50.300">
    <property type="entry name" value="P-loop containing nucleotide triphosphate hydrolases"/>
    <property type="match status" value="1"/>
</dbReference>
<evidence type="ECO:0000256" key="2">
    <source>
        <dbReference type="ARBA" id="ARBA00007487"/>
    </source>
</evidence>
<name>A0A399T1A4_9BACT</name>
<dbReference type="InterPro" id="IPR003724">
    <property type="entry name" value="CblAdoTrfase_CobA"/>
</dbReference>
<sequence length="185" mass="20507">MFSGSLKTKQMEKGLVHIYTGDGKGKTTASVGLAVRALGHGWKVVYASFFKRPDTCGYNEVRVLKELGATVFSFSEGMPMANKHISREEYHSAVESGLSELKKYIAGNKIDLLVLDEILIAIQCHFIEEDELKRFISEKPASMELVLTGRGATAGLKELADYVTNLSKEKHPFDRGISSREGIEY</sequence>
<keyword evidence="10" id="KW-0808">Transferase</keyword>
<evidence type="ECO:0000313" key="10">
    <source>
        <dbReference type="EMBL" id="RIJ47931.1"/>
    </source>
</evidence>
<evidence type="ECO:0000256" key="3">
    <source>
        <dbReference type="ARBA" id="ARBA00012454"/>
    </source>
</evidence>
<proteinExistence type="inferred from homology"/>
<comment type="pathway">
    <text evidence="1">Cofactor biosynthesis; adenosylcobalamin biosynthesis; adenosylcobalamin from cob(II)yrinate a,c-diamide: step 2/7.</text>
</comment>
<protein>
    <recommendedName>
        <fullName evidence="3">corrinoid adenosyltransferase</fullName>
        <ecNumber evidence="3">2.5.1.17</ecNumber>
    </recommendedName>
    <alternativeName>
        <fullName evidence="5">Cob(II)alamin adenosyltransferase</fullName>
    </alternativeName>
    <alternativeName>
        <fullName evidence="7">Cob(II)yrinic acid a,c-diamide adenosyltransferase</fullName>
    </alternativeName>
    <alternativeName>
        <fullName evidence="6">Cobinamide/cobalamin adenosyltransferase</fullName>
    </alternativeName>
</protein>
<dbReference type="Pfam" id="PF02572">
    <property type="entry name" value="CobA_CobO_BtuR"/>
    <property type="match status" value="1"/>
</dbReference>
<comment type="similarity">
    <text evidence="2">Belongs to the Cob(I)alamin adenosyltransferase family.</text>
</comment>
<dbReference type="GO" id="GO:0005524">
    <property type="term" value="F:ATP binding"/>
    <property type="evidence" value="ECO:0007669"/>
    <property type="project" value="InterPro"/>
</dbReference>
<dbReference type="Proteomes" id="UP000265926">
    <property type="component" value="Unassembled WGS sequence"/>
</dbReference>
<evidence type="ECO:0000256" key="9">
    <source>
        <dbReference type="ARBA" id="ARBA00048692"/>
    </source>
</evidence>
<gene>
    <name evidence="10" type="ORF">D1614_12450</name>
</gene>
<dbReference type="GO" id="GO:0009236">
    <property type="term" value="P:cobalamin biosynthetic process"/>
    <property type="evidence" value="ECO:0007669"/>
    <property type="project" value="InterPro"/>
</dbReference>
<dbReference type="SUPFAM" id="SSF52540">
    <property type="entry name" value="P-loop containing nucleoside triphosphate hydrolases"/>
    <property type="match status" value="1"/>
</dbReference>
<dbReference type="EMBL" id="QWGR01000006">
    <property type="protein sequence ID" value="RIJ47931.1"/>
    <property type="molecule type" value="Genomic_DNA"/>
</dbReference>
<comment type="catalytic activity">
    <reaction evidence="9">
        <text>2 cob(II)alamin + reduced [electron-transfer flavoprotein] + 2 ATP = 2 adenosylcob(III)alamin + 2 triphosphate + oxidized [electron-transfer flavoprotein] + 3 H(+)</text>
        <dbReference type="Rhea" id="RHEA:28671"/>
        <dbReference type="Rhea" id="RHEA-COMP:10685"/>
        <dbReference type="Rhea" id="RHEA-COMP:10686"/>
        <dbReference type="ChEBI" id="CHEBI:15378"/>
        <dbReference type="ChEBI" id="CHEBI:16304"/>
        <dbReference type="ChEBI" id="CHEBI:18036"/>
        <dbReference type="ChEBI" id="CHEBI:18408"/>
        <dbReference type="ChEBI" id="CHEBI:30616"/>
        <dbReference type="ChEBI" id="CHEBI:57692"/>
        <dbReference type="ChEBI" id="CHEBI:58307"/>
        <dbReference type="EC" id="2.5.1.17"/>
    </reaction>
</comment>
<dbReference type="PIRSF" id="PIRSF015617">
    <property type="entry name" value="Adensltrnsf_CobA"/>
    <property type="match status" value="1"/>
</dbReference>
<evidence type="ECO:0000256" key="7">
    <source>
        <dbReference type="ARBA" id="ARBA00033354"/>
    </source>
</evidence>
<evidence type="ECO:0000313" key="11">
    <source>
        <dbReference type="Proteomes" id="UP000265926"/>
    </source>
</evidence>
<dbReference type="InterPro" id="IPR027417">
    <property type="entry name" value="P-loop_NTPase"/>
</dbReference>
<organism evidence="10 11">
    <name type="scientific">Maribellus luteus</name>
    <dbReference type="NCBI Taxonomy" id="2305463"/>
    <lineage>
        <taxon>Bacteria</taxon>
        <taxon>Pseudomonadati</taxon>
        <taxon>Bacteroidota</taxon>
        <taxon>Bacteroidia</taxon>
        <taxon>Marinilabiliales</taxon>
        <taxon>Prolixibacteraceae</taxon>
        <taxon>Maribellus</taxon>
    </lineage>
</organism>
<evidence type="ECO:0000256" key="1">
    <source>
        <dbReference type="ARBA" id="ARBA00005121"/>
    </source>
</evidence>